<dbReference type="NCBIfam" id="TIGR02195">
    <property type="entry name" value="heptsyl_trn_II"/>
    <property type="match status" value="1"/>
</dbReference>
<evidence type="ECO:0000313" key="7">
    <source>
        <dbReference type="Proteomes" id="UP001548832"/>
    </source>
</evidence>
<evidence type="ECO:0000256" key="4">
    <source>
        <dbReference type="ARBA" id="ARBA00044042"/>
    </source>
</evidence>
<dbReference type="CDD" id="cd03789">
    <property type="entry name" value="GT9_LPS_heptosyltransferase"/>
    <property type="match status" value="1"/>
</dbReference>
<comment type="catalytic activity">
    <reaction evidence="5">
        <text>an L-alpha-D-Hep-(1-&gt;5)-[alpha-Kdo-(2-&gt;4)]-alpha-Kdo-(2-&gt;6)-lipid A + ADP-L-glycero-beta-D-manno-heptose = an L-alpha-D-Hep-(1-&gt;3)-L-alpha-D-Hep-(1-&gt;5)-[alpha-Kdo-(2-&gt;4)]-alpha-Kdo-(2-&gt;6)-lipid A + ADP + H(+)</text>
        <dbReference type="Rhea" id="RHEA:74071"/>
        <dbReference type="ChEBI" id="CHEBI:15378"/>
        <dbReference type="ChEBI" id="CHEBI:61506"/>
        <dbReference type="ChEBI" id="CHEBI:193068"/>
        <dbReference type="ChEBI" id="CHEBI:193069"/>
        <dbReference type="ChEBI" id="CHEBI:456216"/>
        <dbReference type="EC" id="2.4.99.24"/>
    </reaction>
</comment>
<gene>
    <name evidence="6" type="primary">waaF</name>
    <name evidence="6" type="ORF">ABVQ20_07815</name>
</gene>
<dbReference type="RefSeq" id="WP_354458967.1">
    <property type="nucleotide sequence ID" value="NZ_JBEWSZ010000001.1"/>
</dbReference>
<dbReference type="PANTHER" id="PTHR30160">
    <property type="entry name" value="TETRAACYLDISACCHARIDE 4'-KINASE-RELATED"/>
    <property type="match status" value="1"/>
</dbReference>
<dbReference type="Pfam" id="PF01075">
    <property type="entry name" value="Glyco_transf_9"/>
    <property type="match status" value="1"/>
</dbReference>
<dbReference type="Proteomes" id="UP001548832">
    <property type="component" value="Unassembled WGS sequence"/>
</dbReference>
<name>A0ABV2DA19_9HYPH</name>
<accession>A0ABV2DA19</accession>
<protein>
    <recommendedName>
        <fullName evidence="4">lipopolysaccharide heptosyltransferase II</fullName>
        <ecNumber evidence="4">2.4.99.24</ecNumber>
    </recommendedName>
</protein>
<organism evidence="6 7">
    <name type="scientific">Mesorhizobium shangrilense</name>
    <dbReference type="NCBI Taxonomy" id="460060"/>
    <lineage>
        <taxon>Bacteria</taxon>
        <taxon>Pseudomonadati</taxon>
        <taxon>Pseudomonadota</taxon>
        <taxon>Alphaproteobacteria</taxon>
        <taxon>Hyphomicrobiales</taxon>
        <taxon>Phyllobacteriaceae</taxon>
        <taxon>Mesorhizobium</taxon>
    </lineage>
</organism>
<evidence type="ECO:0000313" key="6">
    <source>
        <dbReference type="EMBL" id="MET2826880.1"/>
    </source>
</evidence>
<keyword evidence="2" id="KW-0808">Transferase</keyword>
<evidence type="ECO:0000256" key="1">
    <source>
        <dbReference type="ARBA" id="ARBA00022676"/>
    </source>
</evidence>
<dbReference type="EC" id="2.4.99.24" evidence="4"/>
<evidence type="ECO:0000256" key="2">
    <source>
        <dbReference type="ARBA" id="ARBA00022679"/>
    </source>
</evidence>
<evidence type="ECO:0000256" key="3">
    <source>
        <dbReference type="ARBA" id="ARBA00043995"/>
    </source>
</evidence>
<dbReference type="EMBL" id="JBEWSZ010000001">
    <property type="protein sequence ID" value="MET2826880.1"/>
    <property type="molecule type" value="Genomic_DNA"/>
</dbReference>
<dbReference type="SUPFAM" id="SSF53756">
    <property type="entry name" value="UDP-Glycosyltransferase/glycogen phosphorylase"/>
    <property type="match status" value="1"/>
</dbReference>
<dbReference type="Gene3D" id="3.40.50.2000">
    <property type="entry name" value="Glycogen Phosphorylase B"/>
    <property type="match status" value="2"/>
</dbReference>
<proteinExistence type="inferred from homology"/>
<reference evidence="6 7" key="1">
    <citation type="submission" date="2024-06" db="EMBL/GenBank/DDBJ databases">
        <authorList>
            <person name="Kim D.-U."/>
        </authorList>
    </citation>
    <scope>NUCLEOTIDE SEQUENCE [LARGE SCALE GENOMIC DNA]</scope>
    <source>
        <strain evidence="6 7">KACC15460</strain>
    </source>
</reference>
<keyword evidence="7" id="KW-1185">Reference proteome</keyword>
<dbReference type="InterPro" id="IPR011910">
    <property type="entry name" value="RfaF"/>
</dbReference>
<evidence type="ECO:0000256" key="5">
    <source>
        <dbReference type="ARBA" id="ARBA00047503"/>
    </source>
</evidence>
<sequence>MDPILVVSFPAIGDFIRSHSAVRIIARQFPDRPIDVVTSSIAAPLAEMMPNVRKAWVLDKKPILKSLADRYRLARQLREQKYGTAYLLTSATKASLAPWMAGIPERVGYPREFQFGLVNRFPADWWQQLLSLGKERLRLYDQVCDIATLAKETPPVEGWPAPKLVILPEQMEDWRGRCGLDLTRPSLALYPSAPDDRRAWPIDRFISVAKDYSRRGWSIWIIGAKREREATDQIRAAVPEAINYHSTLTDAMCQIAASTMFVGVDGGPAHAAGALGVPCVLIFRSNCSYEGGPVNHDVRLVEPPISTPGRIGGALGVSVDQVLDTMMRLYVDRYRSQSG</sequence>
<dbReference type="InterPro" id="IPR002201">
    <property type="entry name" value="Glyco_trans_9"/>
</dbReference>
<comment type="similarity">
    <text evidence="3">Belongs to the glycosyltransferase 9 family.</text>
</comment>
<keyword evidence="1" id="KW-0328">Glycosyltransferase</keyword>
<dbReference type="PANTHER" id="PTHR30160:SF7">
    <property type="entry name" value="ADP-HEPTOSE--LPS HEPTOSYLTRANSFERASE 2"/>
    <property type="match status" value="1"/>
</dbReference>
<comment type="caution">
    <text evidence="6">The sequence shown here is derived from an EMBL/GenBank/DDBJ whole genome shotgun (WGS) entry which is preliminary data.</text>
</comment>
<dbReference type="InterPro" id="IPR051199">
    <property type="entry name" value="LPS_LOS_Heptosyltrfase"/>
</dbReference>